<evidence type="ECO:0000256" key="4">
    <source>
        <dbReference type="ARBA" id="ARBA00022989"/>
    </source>
</evidence>
<keyword evidence="5 6" id="KW-0472">Membrane</keyword>
<dbReference type="PANTHER" id="PTHR23427">
    <property type="entry name" value="SURFEIT LOCUS PROTEIN"/>
    <property type="match status" value="1"/>
</dbReference>
<dbReference type="RefSeq" id="WP_184324912.1">
    <property type="nucleotide sequence ID" value="NZ_JACHLZ010000001.1"/>
</dbReference>
<accession>A0A841A9E1</accession>
<dbReference type="PROSITE" id="PS50895">
    <property type="entry name" value="SURF1"/>
    <property type="match status" value="1"/>
</dbReference>
<keyword evidence="9" id="KW-1185">Reference proteome</keyword>
<evidence type="ECO:0000256" key="6">
    <source>
        <dbReference type="RuleBase" id="RU363076"/>
    </source>
</evidence>
<dbReference type="CDD" id="cd06662">
    <property type="entry name" value="SURF1"/>
    <property type="match status" value="1"/>
</dbReference>
<feature type="region of interest" description="Disordered" evidence="7">
    <location>
        <begin position="255"/>
        <end position="322"/>
    </location>
</feature>
<comment type="caution">
    <text evidence="6">Lacks conserved residue(s) required for the propagation of feature annotation.</text>
</comment>
<proteinExistence type="inferred from homology"/>
<sequence>MSDRSARRRLLLSRDNLLGLVAVLVLTAVCVGLGFWQWGRFEDRRDQAAVVEANYEAAPIPLDEAMPDPQAPLPTSETWTPVQMRGSYCQDPDCVLYVRNRQIGGQIGFWQLVPFTAEDGTTLLIVRGWVPEDSTASSGSIPADPPAIPSGEVTVTARLRPAEPVLDRVPPPGQAHSVNPPQIASLLSLEYTALVTQAYGDLVAEDPAGPRPTALEAPDTGLGPHLSYAFQWWVFAAFFPAAQVFRVRKQFQDLDAEEPEDTETSGTAAVPHETADGADTTQPGADAPVSRTPDHRPRRAVRTRKRGQDEEEEDALIDQRRQ</sequence>
<evidence type="ECO:0000256" key="5">
    <source>
        <dbReference type="ARBA" id="ARBA00023136"/>
    </source>
</evidence>
<evidence type="ECO:0000256" key="7">
    <source>
        <dbReference type="SAM" id="MobiDB-lite"/>
    </source>
</evidence>
<dbReference type="PANTHER" id="PTHR23427:SF2">
    <property type="entry name" value="SURFEIT LOCUS PROTEIN 1"/>
    <property type="match status" value="1"/>
</dbReference>
<evidence type="ECO:0000313" key="9">
    <source>
        <dbReference type="Proteomes" id="UP000588158"/>
    </source>
</evidence>
<dbReference type="AlphaFoldDB" id="A0A841A9E1"/>
<protein>
    <recommendedName>
        <fullName evidence="6">SURF1-like protein</fullName>
    </recommendedName>
</protein>
<dbReference type="Proteomes" id="UP000588158">
    <property type="component" value="Unassembled WGS sequence"/>
</dbReference>
<feature type="compositionally biased region" description="Basic residues" evidence="7">
    <location>
        <begin position="296"/>
        <end position="305"/>
    </location>
</feature>
<reference evidence="8 9" key="1">
    <citation type="submission" date="2020-08" db="EMBL/GenBank/DDBJ databases">
        <title>Sequencing the genomes of 1000 actinobacteria strains.</title>
        <authorList>
            <person name="Klenk H.-P."/>
        </authorList>
    </citation>
    <scope>NUCLEOTIDE SEQUENCE [LARGE SCALE GENOMIC DNA]</scope>
    <source>
        <strain evidence="8 9">DSM 28796</strain>
    </source>
</reference>
<feature type="transmembrane region" description="Helical" evidence="6">
    <location>
        <begin position="17"/>
        <end position="38"/>
    </location>
</feature>
<comment type="subcellular location">
    <subcellularLocation>
        <location evidence="6">Cell membrane</location>
        <topology evidence="6">Multi-pass membrane protein</topology>
    </subcellularLocation>
    <subcellularLocation>
        <location evidence="1">Membrane</location>
    </subcellularLocation>
</comment>
<dbReference type="GO" id="GO:0005886">
    <property type="term" value="C:plasma membrane"/>
    <property type="evidence" value="ECO:0007669"/>
    <property type="project" value="UniProtKB-SubCell"/>
</dbReference>
<keyword evidence="3 6" id="KW-0812">Transmembrane</keyword>
<evidence type="ECO:0000256" key="3">
    <source>
        <dbReference type="ARBA" id="ARBA00022692"/>
    </source>
</evidence>
<evidence type="ECO:0000256" key="2">
    <source>
        <dbReference type="ARBA" id="ARBA00007165"/>
    </source>
</evidence>
<keyword evidence="4 6" id="KW-1133">Transmembrane helix</keyword>
<comment type="caution">
    <text evidence="8">The sequence shown here is derived from an EMBL/GenBank/DDBJ whole genome shotgun (WGS) entry which is preliminary data.</text>
</comment>
<evidence type="ECO:0000313" key="8">
    <source>
        <dbReference type="EMBL" id="MBB5831446.1"/>
    </source>
</evidence>
<dbReference type="InterPro" id="IPR002994">
    <property type="entry name" value="Surf1/Shy1"/>
</dbReference>
<comment type="similarity">
    <text evidence="2 6">Belongs to the SURF1 family.</text>
</comment>
<organism evidence="8 9">
    <name type="scientific">Brachybacterium aquaticum</name>
    <dbReference type="NCBI Taxonomy" id="1432564"/>
    <lineage>
        <taxon>Bacteria</taxon>
        <taxon>Bacillati</taxon>
        <taxon>Actinomycetota</taxon>
        <taxon>Actinomycetes</taxon>
        <taxon>Micrococcales</taxon>
        <taxon>Dermabacteraceae</taxon>
        <taxon>Brachybacterium</taxon>
    </lineage>
</organism>
<evidence type="ECO:0000256" key="1">
    <source>
        <dbReference type="ARBA" id="ARBA00004370"/>
    </source>
</evidence>
<dbReference type="Pfam" id="PF02104">
    <property type="entry name" value="SURF1"/>
    <property type="match status" value="1"/>
</dbReference>
<gene>
    <name evidence="8" type="ORF">HNR70_001259</name>
</gene>
<keyword evidence="6" id="KW-1003">Cell membrane</keyword>
<dbReference type="InterPro" id="IPR045214">
    <property type="entry name" value="Surf1/Surf4"/>
</dbReference>
<dbReference type="EMBL" id="JACHLZ010000001">
    <property type="protein sequence ID" value="MBB5831446.1"/>
    <property type="molecule type" value="Genomic_DNA"/>
</dbReference>
<name>A0A841A9E1_9MICO</name>